<dbReference type="GO" id="GO:0003676">
    <property type="term" value="F:nucleic acid binding"/>
    <property type="evidence" value="ECO:0007669"/>
    <property type="project" value="InterPro"/>
</dbReference>
<name>A0A2M9YE99_9LEPT</name>
<dbReference type="InterPro" id="IPR051673">
    <property type="entry name" value="SSDNA_exonuclease_RecJ"/>
</dbReference>
<keyword evidence="10" id="KW-1185">Reference proteome</keyword>
<dbReference type="Gene3D" id="3.90.1640.30">
    <property type="match status" value="2"/>
</dbReference>
<dbReference type="OrthoDB" id="9809852at2"/>
<protein>
    <recommendedName>
        <fullName evidence="2">Single-stranded-DNA-specific exonuclease RecJ</fullName>
    </recommendedName>
</protein>
<dbReference type="RefSeq" id="WP_100709474.1">
    <property type="nucleotide sequence ID" value="NZ_NPDR01000002.1"/>
</dbReference>
<feature type="domain" description="DDH" evidence="6">
    <location>
        <begin position="80"/>
        <end position="208"/>
    </location>
</feature>
<dbReference type="NCBIfam" id="TIGR00644">
    <property type="entry name" value="recJ"/>
    <property type="match status" value="1"/>
</dbReference>
<keyword evidence="5 9" id="KW-0269">Exonuclease</keyword>
<keyword evidence="3" id="KW-0540">Nuclease</keyword>
<sequence length="640" mass="71540">MPQHGPDFQNLPNSSIQGLTPLQSHVFGTKFGGVSNPGGTSDPSKVLTQNISDLPSPFLLPDMDESIRILKTAVKENKSILLYGDRDSDGVCSTSLLANFLKGIHPGKLTVKTSSEEDYGLCEPAMKYVREVKPDLLVTLDFGTSNSTEIEELNGEGMQVIVLDHHEIPERIPSACKLISPKRGDSLYPTEKICTSVISWKLITAWLYSTLENYNSLVWIPDGETFFSGSLIKNGIKLFQGDKAEAEKRFSGNFIDWPTISKTQYPEREVFYSQISSSPAIWEQVLKNLDLASIGTITDMMPLVGENRIIVKEGCFTLQKIKTGEFSHRPGLEKLFSQLDLDKKKVLSRDLGWSIGPALNAAGRMQKTEAALALLLSNSDKEAESLATDLLKLNEERRERTKRNLFRVEGFLKRKRERTERPILFCYEPDFEPGVSGIVATRLVEQYKRPVVFIAPDHGHAKGSVRAYGTENVLNLLKKAENVFHQFGGHKEAGGFSLSIDQIPKLAEILFQEAGSWLESEKVSGLQEETKSLVSLRPQELRENLYTELGLFEPFGMENPAPLLSVKGAKILSYRPLSDGKHARFKILASSESIQCIIWNKAEEFSQALRDKGELDLWGSLEENTFRGKTSLQFVIQSFE</sequence>
<dbReference type="InterPro" id="IPR004610">
    <property type="entry name" value="RecJ"/>
</dbReference>
<dbReference type="GO" id="GO:0006310">
    <property type="term" value="P:DNA recombination"/>
    <property type="evidence" value="ECO:0007669"/>
    <property type="project" value="InterPro"/>
</dbReference>
<evidence type="ECO:0000259" key="7">
    <source>
        <dbReference type="Pfam" id="PF02272"/>
    </source>
</evidence>
<organism evidence="9 10">
    <name type="scientific">Leptospira saintgironsiae</name>
    <dbReference type="NCBI Taxonomy" id="2023183"/>
    <lineage>
        <taxon>Bacteria</taxon>
        <taxon>Pseudomonadati</taxon>
        <taxon>Spirochaetota</taxon>
        <taxon>Spirochaetia</taxon>
        <taxon>Leptospirales</taxon>
        <taxon>Leptospiraceae</taxon>
        <taxon>Leptospira</taxon>
    </lineage>
</organism>
<evidence type="ECO:0000313" key="9">
    <source>
        <dbReference type="EMBL" id="PJZ49880.1"/>
    </source>
</evidence>
<proteinExistence type="inferred from homology"/>
<dbReference type="Pfam" id="PF02272">
    <property type="entry name" value="DHHA1"/>
    <property type="match status" value="1"/>
</dbReference>
<dbReference type="Pfam" id="PF01368">
    <property type="entry name" value="DHH"/>
    <property type="match status" value="1"/>
</dbReference>
<dbReference type="InterPro" id="IPR003156">
    <property type="entry name" value="DHHA1_dom"/>
</dbReference>
<keyword evidence="4" id="KW-0378">Hydrolase</keyword>
<dbReference type="PANTHER" id="PTHR30255">
    <property type="entry name" value="SINGLE-STRANDED-DNA-SPECIFIC EXONUCLEASE RECJ"/>
    <property type="match status" value="1"/>
</dbReference>
<evidence type="ECO:0000256" key="2">
    <source>
        <dbReference type="ARBA" id="ARBA00019841"/>
    </source>
</evidence>
<dbReference type="EMBL" id="NPDR01000002">
    <property type="protein sequence ID" value="PJZ49880.1"/>
    <property type="molecule type" value="Genomic_DNA"/>
</dbReference>
<dbReference type="Proteomes" id="UP000231926">
    <property type="component" value="Unassembled WGS sequence"/>
</dbReference>
<dbReference type="Gene3D" id="3.10.310.30">
    <property type="match status" value="1"/>
</dbReference>
<evidence type="ECO:0000259" key="6">
    <source>
        <dbReference type="Pfam" id="PF01368"/>
    </source>
</evidence>
<comment type="similarity">
    <text evidence="1">Belongs to the RecJ family.</text>
</comment>
<dbReference type="Pfam" id="PF17768">
    <property type="entry name" value="RecJ_OB"/>
    <property type="match status" value="1"/>
</dbReference>
<dbReference type="InterPro" id="IPR038763">
    <property type="entry name" value="DHH_sf"/>
</dbReference>
<dbReference type="InterPro" id="IPR041122">
    <property type="entry name" value="RecJ_OB"/>
</dbReference>
<dbReference type="GO" id="GO:0008409">
    <property type="term" value="F:5'-3' exonuclease activity"/>
    <property type="evidence" value="ECO:0007669"/>
    <property type="project" value="InterPro"/>
</dbReference>
<evidence type="ECO:0000313" key="10">
    <source>
        <dbReference type="Proteomes" id="UP000231926"/>
    </source>
</evidence>
<dbReference type="GO" id="GO:0006281">
    <property type="term" value="P:DNA repair"/>
    <property type="evidence" value="ECO:0007669"/>
    <property type="project" value="InterPro"/>
</dbReference>
<dbReference type="PANTHER" id="PTHR30255:SF2">
    <property type="entry name" value="SINGLE-STRANDED-DNA-SPECIFIC EXONUCLEASE RECJ"/>
    <property type="match status" value="1"/>
</dbReference>
<gene>
    <name evidence="9" type="primary">recJ</name>
    <name evidence="9" type="ORF">CH362_06030</name>
</gene>
<evidence type="ECO:0000256" key="5">
    <source>
        <dbReference type="ARBA" id="ARBA00022839"/>
    </source>
</evidence>
<evidence type="ECO:0000256" key="4">
    <source>
        <dbReference type="ARBA" id="ARBA00022801"/>
    </source>
</evidence>
<accession>A0A2M9YE99</accession>
<reference evidence="9 10" key="1">
    <citation type="submission" date="2017-07" db="EMBL/GenBank/DDBJ databases">
        <title>Leptospira spp. isolated from tropical soils.</title>
        <authorList>
            <person name="Thibeaux R."/>
            <person name="Iraola G."/>
            <person name="Ferres I."/>
            <person name="Bierque E."/>
            <person name="Girault D."/>
            <person name="Soupe-Gilbert M.-E."/>
            <person name="Picardeau M."/>
            <person name="Goarant C."/>
        </authorList>
    </citation>
    <scope>NUCLEOTIDE SEQUENCE [LARGE SCALE GENOMIC DNA]</scope>
    <source>
        <strain evidence="9 10">FH4-C-A2</strain>
    </source>
</reference>
<comment type="caution">
    <text evidence="9">The sequence shown here is derived from an EMBL/GenBank/DDBJ whole genome shotgun (WGS) entry which is preliminary data.</text>
</comment>
<dbReference type="InterPro" id="IPR001667">
    <property type="entry name" value="DDH_dom"/>
</dbReference>
<feature type="domain" description="RecJ OB" evidence="8">
    <location>
        <begin position="535"/>
        <end position="637"/>
    </location>
</feature>
<evidence type="ECO:0000259" key="8">
    <source>
        <dbReference type="Pfam" id="PF17768"/>
    </source>
</evidence>
<feature type="domain" description="DHHA1" evidence="7">
    <location>
        <begin position="423"/>
        <end position="512"/>
    </location>
</feature>
<evidence type="ECO:0000256" key="3">
    <source>
        <dbReference type="ARBA" id="ARBA00022722"/>
    </source>
</evidence>
<dbReference type="AlphaFoldDB" id="A0A2M9YE99"/>
<evidence type="ECO:0000256" key="1">
    <source>
        <dbReference type="ARBA" id="ARBA00005915"/>
    </source>
</evidence>
<dbReference type="SUPFAM" id="SSF64182">
    <property type="entry name" value="DHH phosphoesterases"/>
    <property type="match status" value="2"/>
</dbReference>